<feature type="domain" description="PLA2c" evidence="12">
    <location>
        <begin position="29"/>
        <end position="579"/>
    </location>
</feature>
<dbReference type="Proteomes" id="UP000094285">
    <property type="component" value="Unassembled WGS sequence"/>
</dbReference>
<evidence type="ECO:0000256" key="1">
    <source>
        <dbReference type="ARBA" id="ARBA00008780"/>
    </source>
</evidence>
<evidence type="ECO:0000256" key="9">
    <source>
        <dbReference type="PROSITE-ProRule" id="PRU00555"/>
    </source>
</evidence>
<evidence type="ECO:0000313" key="13">
    <source>
        <dbReference type="EMBL" id="ODV81074.1"/>
    </source>
</evidence>
<evidence type="ECO:0000256" key="4">
    <source>
        <dbReference type="ARBA" id="ARBA00022801"/>
    </source>
</evidence>
<dbReference type="InterPro" id="IPR016035">
    <property type="entry name" value="Acyl_Trfase/lysoPLipase"/>
</dbReference>
<dbReference type="Gene3D" id="3.40.1090.10">
    <property type="entry name" value="Cytosolic phospholipase A2 catalytic domain"/>
    <property type="match status" value="1"/>
</dbReference>
<dbReference type="Pfam" id="PF01735">
    <property type="entry name" value="PLA2_B"/>
    <property type="match status" value="1"/>
</dbReference>
<evidence type="ECO:0000256" key="3">
    <source>
        <dbReference type="ARBA" id="ARBA00022729"/>
    </source>
</evidence>
<dbReference type="RefSeq" id="XP_020066196.1">
    <property type="nucleotide sequence ID" value="XM_020210857.1"/>
</dbReference>
<dbReference type="AlphaFoldDB" id="A0A1E4SNH5"/>
<feature type="signal peptide" evidence="10">
    <location>
        <begin position="1"/>
        <end position="16"/>
    </location>
</feature>
<dbReference type="FunFam" id="3.40.1090.10:FF:000010">
    <property type="entry name" value="Lysophospholipase"/>
    <property type="match status" value="1"/>
</dbReference>
<gene>
    <name evidence="13" type="ORF">CANTADRAFT_62597</name>
</gene>
<dbReference type="GeneID" id="30984993"/>
<dbReference type="CDD" id="cd07203">
    <property type="entry name" value="cPLA2_Fungal_PLB"/>
    <property type="match status" value="1"/>
</dbReference>
<dbReference type="STRING" id="984487.A0A1E4SNH5"/>
<dbReference type="GO" id="GO:0005829">
    <property type="term" value="C:cytosol"/>
    <property type="evidence" value="ECO:0007669"/>
    <property type="project" value="TreeGrafter"/>
</dbReference>
<evidence type="ECO:0000256" key="8">
    <source>
        <dbReference type="ARBA" id="ARBA00059407"/>
    </source>
</evidence>
<dbReference type="SUPFAM" id="SSF52151">
    <property type="entry name" value="FabD/lysophospholipase-like"/>
    <property type="match status" value="1"/>
</dbReference>
<accession>A0A1E4SNH5</accession>
<evidence type="ECO:0000256" key="2">
    <source>
        <dbReference type="ARBA" id="ARBA00013274"/>
    </source>
</evidence>
<keyword evidence="11" id="KW-0812">Transmembrane</keyword>
<feature type="chain" id="PRO_5009027757" description="Lysophospholipase" evidence="10">
    <location>
        <begin position="17"/>
        <end position="636"/>
    </location>
</feature>
<keyword evidence="7" id="KW-0325">Glycoprotein</keyword>
<dbReference type="PANTHER" id="PTHR10728:SF33">
    <property type="entry name" value="LYSOPHOSPHOLIPASE 1-RELATED"/>
    <property type="match status" value="1"/>
</dbReference>
<dbReference type="GO" id="GO:0046475">
    <property type="term" value="P:glycerophospholipid catabolic process"/>
    <property type="evidence" value="ECO:0007669"/>
    <property type="project" value="TreeGrafter"/>
</dbReference>
<evidence type="ECO:0000256" key="11">
    <source>
        <dbReference type="SAM" id="Phobius"/>
    </source>
</evidence>
<comment type="function">
    <text evidence="8">Catalyzes the release of fatty acids from lysophospholipids. Phospholipase B may well contribute to pathogenicity by abetting the fungus in damaging and traversing host cell membranes, processes which likely increase the rapidity of disseminated infection.</text>
</comment>
<dbReference type="SMART" id="SM00022">
    <property type="entry name" value="PLAc"/>
    <property type="match status" value="1"/>
</dbReference>
<keyword evidence="3 10" id="KW-0732">Signal</keyword>
<keyword evidence="14" id="KW-1185">Reference proteome</keyword>
<feature type="transmembrane region" description="Helical" evidence="11">
    <location>
        <begin position="617"/>
        <end position="634"/>
    </location>
</feature>
<dbReference type="GO" id="GO:0005576">
    <property type="term" value="C:extracellular region"/>
    <property type="evidence" value="ECO:0007669"/>
    <property type="project" value="TreeGrafter"/>
</dbReference>
<reference evidence="14" key="1">
    <citation type="submission" date="2016-05" db="EMBL/GenBank/DDBJ databases">
        <title>Comparative genomics of biotechnologically important yeasts.</title>
        <authorList>
            <consortium name="DOE Joint Genome Institute"/>
            <person name="Riley R."/>
            <person name="Haridas S."/>
            <person name="Wolfe K.H."/>
            <person name="Lopes M.R."/>
            <person name="Hittinger C.T."/>
            <person name="Goker M."/>
            <person name="Salamov A."/>
            <person name="Wisecaver J."/>
            <person name="Long T.M."/>
            <person name="Aerts A.L."/>
            <person name="Barry K."/>
            <person name="Choi C."/>
            <person name="Clum A."/>
            <person name="Coughlan A.Y."/>
            <person name="Deshpande S."/>
            <person name="Douglass A.P."/>
            <person name="Hanson S.J."/>
            <person name="Klenk H.-P."/>
            <person name="Labutti K."/>
            <person name="Lapidus A."/>
            <person name="Lindquist E."/>
            <person name="Lipzen A."/>
            <person name="Meier-Kolthoff J.P."/>
            <person name="Ohm R.A."/>
            <person name="Otillar R.P."/>
            <person name="Pangilinan J."/>
            <person name="Peng Y."/>
            <person name="Rokas A."/>
            <person name="Rosa C.A."/>
            <person name="Scheuner C."/>
            <person name="Sibirny A.A."/>
            <person name="Slot J.C."/>
            <person name="Stielow J.B."/>
            <person name="Sun H."/>
            <person name="Kurtzman C.P."/>
            <person name="Blackwell M."/>
            <person name="Grigoriev I.V."/>
            <person name="Jeffries T.W."/>
        </authorList>
    </citation>
    <scope>NUCLEOTIDE SEQUENCE [LARGE SCALE GENOMIC DNA]</scope>
    <source>
        <strain evidence="14">NRRL Y-17324</strain>
    </source>
</reference>
<dbReference type="InterPro" id="IPR002642">
    <property type="entry name" value="LysoPLipase_cat_dom"/>
</dbReference>
<dbReference type="GO" id="GO:0005783">
    <property type="term" value="C:endoplasmic reticulum"/>
    <property type="evidence" value="ECO:0007669"/>
    <property type="project" value="TreeGrafter"/>
</dbReference>
<name>A0A1E4SNH5_9ASCO</name>
<comment type="similarity">
    <text evidence="1 10">Belongs to the lysophospholipase family.</text>
</comment>
<evidence type="ECO:0000256" key="5">
    <source>
        <dbReference type="ARBA" id="ARBA00022963"/>
    </source>
</evidence>
<proteinExistence type="inferred from homology"/>
<organism evidence="13 14">
    <name type="scientific">Suhomyces tanzawaensis NRRL Y-17324</name>
    <dbReference type="NCBI Taxonomy" id="984487"/>
    <lineage>
        <taxon>Eukaryota</taxon>
        <taxon>Fungi</taxon>
        <taxon>Dikarya</taxon>
        <taxon>Ascomycota</taxon>
        <taxon>Saccharomycotina</taxon>
        <taxon>Pichiomycetes</taxon>
        <taxon>Debaryomycetaceae</taxon>
        <taxon>Suhomyces</taxon>
    </lineage>
</organism>
<dbReference type="EC" id="3.1.1.5" evidence="2 10"/>
<keyword evidence="5 9" id="KW-0442">Lipid degradation</keyword>
<dbReference type="PROSITE" id="PS51210">
    <property type="entry name" value="PLA2C"/>
    <property type="match status" value="1"/>
</dbReference>
<evidence type="ECO:0000313" key="14">
    <source>
        <dbReference type="Proteomes" id="UP000094285"/>
    </source>
</evidence>
<dbReference type="GO" id="GO:0004622">
    <property type="term" value="F:phosphatidylcholine lysophospholipase activity"/>
    <property type="evidence" value="ECO:0007669"/>
    <property type="project" value="UniProtKB-EC"/>
</dbReference>
<keyword evidence="11" id="KW-0472">Membrane</keyword>
<dbReference type="PANTHER" id="PTHR10728">
    <property type="entry name" value="CYTOSOLIC PHOSPHOLIPASE A2"/>
    <property type="match status" value="1"/>
</dbReference>
<evidence type="ECO:0000256" key="10">
    <source>
        <dbReference type="RuleBase" id="RU362103"/>
    </source>
</evidence>
<keyword evidence="11" id="KW-1133">Transmembrane helix</keyword>
<evidence type="ECO:0000256" key="6">
    <source>
        <dbReference type="ARBA" id="ARBA00023098"/>
    </source>
</evidence>
<evidence type="ECO:0000259" key="12">
    <source>
        <dbReference type="PROSITE" id="PS51210"/>
    </source>
</evidence>
<evidence type="ECO:0000256" key="7">
    <source>
        <dbReference type="ARBA" id="ARBA00023180"/>
    </source>
</evidence>
<keyword evidence="6 9" id="KW-0443">Lipid metabolism</keyword>
<keyword evidence="4 9" id="KW-0378">Hydrolase</keyword>
<dbReference type="GO" id="GO:0004623">
    <property type="term" value="F:phospholipase A2 activity"/>
    <property type="evidence" value="ECO:0007669"/>
    <property type="project" value="TreeGrafter"/>
</dbReference>
<sequence>MKLLTLVLASLATTSAWSPTDSYAPGKVDCPSGTLTRKADSISPNEADWIKNRHQVSDASLEAFLNHCNMTDFDVADFLHNKANKSLTIGLAFSGGGYRAMLAGAGQLAALDNRTRGAYESGLGGLLQASTYLVGLSGGNWLVGTIALNNFTSVQQILDDGKIWDLDHSIVNYGGINIIKTFEYYNGIRKDIDAKRDAGFEVSLTDIWGRALSHQFFSTTSDSGAALTWSTVQDADSFTSHQMPFPIVVLNGRAPNTFILNGNSTVFETNAFELGSWDPSVYEFSQVKYLGSGVSDGRTNGTCVQGFDNAGYIMGTSSSLFNQFLLQINTTGLSSRITSVISGLLSDISKDENDIAVYKPNPFYHSSAGDVPTIAQNESLFLVDGGEDGQNVPLSPLIQPERQVDVIFAFDNSADTDANWPNGTSLVMTYDRQTLKQDNGTIFPHVPDAATFRNLNLTSRPAFFGCDAKNLSSLVSITSNGTGKSDIYDSPLVVYIANRPFSYFSNTSTFKMKYDEKEKRGMIENGFEVASRLNHTLDSEWSACVGCAIIRREQERLGIEQSDQCKQCFQRYCWDGKFDSSQDAGLNFTETGLTNGPESTGNKTSMASSLIGQSKDLYMMLGYAFLVTMVFGGFSI</sequence>
<protein>
    <recommendedName>
        <fullName evidence="2 10">Lysophospholipase</fullName>
        <ecNumber evidence="2 10">3.1.1.5</ecNumber>
    </recommendedName>
</protein>
<dbReference type="GO" id="GO:0005886">
    <property type="term" value="C:plasma membrane"/>
    <property type="evidence" value="ECO:0007669"/>
    <property type="project" value="TreeGrafter"/>
</dbReference>
<dbReference type="OrthoDB" id="4084751at2759"/>
<comment type="catalytic activity">
    <reaction evidence="10">
        <text>a 1-acyl-sn-glycero-3-phosphocholine + H2O = sn-glycerol 3-phosphocholine + a fatty acid + H(+)</text>
        <dbReference type="Rhea" id="RHEA:15177"/>
        <dbReference type="ChEBI" id="CHEBI:15377"/>
        <dbReference type="ChEBI" id="CHEBI:15378"/>
        <dbReference type="ChEBI" id="CHEBI:16870"/>
        <dbReference type="ChEBI" id="CHEBI:28868"/>
        <dbReference type="ChEBI" id="CHEBI:58168"/>
        <dbReference type="EC" id="3.1.1.5"/>
    </reaction>
</comment>
<dbReference type="EMBL" id="KV453910">
    <property type="protein sequence ID" value="ODV81074.1"/>
    <property type="molecule type" value="Genomic_DNA"/>
</dbReference>